<feature type="region of interest" description="Disordered" evidence="1">
    <location>
        <begin position="213"/>
        <end position="273"/>
    </location>
</feature>
<name>A0AAV6H9A6_9TELE</name>
<gene>
    <name evidence="2" type="ORF">AALO_G00021520</name>
</gene>
<dbReference type="Proteomes" id="UP000823561">
    <property type="component" value="Chromosome 2"/>
</dbReference>
<organism evidence="2 3">
    <name type="scientific">Alosa alosa</name>
    <name type="common">allis shad</name>
    <dbReference type="NCBI Taxonomy" id="278164"/>
    <lineage>
        <taxon>Eukaryota</taxon>
        <taxon>Metazoa</taxon>
        <taxon>Chordata</taxon>
        <taxon>Craniata</taxon>
        <taxon>Vertebrata</taxon>
        <taxon>Euteleostomi</taxon>
        <taxon>Actinopterygii</taxon>
        <taxon>Neopterygii</taxon>
        <taxon>Teleostei</taxon>
        <taxon>Clupei</taxon>
        <taxon>Clupeiformes</taxon>
        <taxon>Clupeoidei</taxon>
        <taxon>Clupeidae</taxon>
        <taxon>Alosa</taxon>
    </lineage>
</organism>
<sequence>MALDNCRPSELPESDILNNGRGEERYHGISNENDVASSDSDSGNSIFLTQADTPAPPLRKVRRNRATSLSYTFSLSEGTADTESEESSGSFVLHSETDSQQYRNSCRDKKPHRRPKKRDIHFPFLEKYYGRGFLTSHQRQTLVNSSIGGFFKCMKSLSLTDKQRKKTELFPSPVSDFLSSEEETEVHEDQDNQDNIRIVDGALFIQNFHKRKRQEWGSNTKKVPSEVKNTKKKPPNAKDVSKAPVPERPQTKQSHKTPSRVTSWHLDVYGHRR</sequence>
<evidence type="ECO:0000313" key="3">
    <source>
        <dbReference type="Proteomes" id="UP000823561"/>
    </source>
</evidence>
<keyword evidence="3" id="KW-1185">Reference proteome</keyword>
<dbReference type="EMBL" id="JADWDJ010000002">
    <property type="protein sequence ID" value="KAG5283969.1"/>
    <property type="molecule type" value="Genomic_DNA"/>
</dbReference>
<reference evidence="2" key="1">
    <citation type="submission" date="2020-10" db="EMBL/GenBank/DDBJ databases">
        <title>Chromosome-scale genome assembly of the Allis shad, Alosa alosa.</title>
        <authorList>
            <person name="Margot Z."/>
            <person name="Christophe K."/>
            <person name="Cabau C."/>
            <person name="Louis A."/>
            <person name="Berthelot C."/>
            <person name="Parey E."/>
            <person name="Roest Crollius H."/>
            <person name="Montfort J."/>
            <person name="Robinson-Rechavi M."/>
            <person name="Bucao C."/>
            <person name="Bouchez O."/>
            <person name="Gislard M."/>
            <person name="Lluch J."/>
            <person name="Milhes M."/>
            <person name="Lampietro C."/>
            <person name="Lopez Roques C."/>
            <person name="Donnadieu C."/>
            <person name="Braasch I."/>
            <person name="Desvignes T."/>
            <person name="Postlethwait J."/>
            <person name="Bobe J."/>
            <person name="Guiguen Y."/>
        </authorList>
    </citation>
    <scope>NUCLEOTIDE SEQUENCE</scope>
    <source>
        <strain evidence="2">M-15738</strain>
        <tissue evidence="2">Blood</tissue>
    </source>
</reference>
<comment type="caution">
    <text evidence="2">The sequence shown here is derived from an EMBL/GenBank/DDBJ whole genome shotgun (WGS) entry which is preliminary data.</text>
</comment>
<feature type="compositionally biased region" description="Polar residues" evidence="1">
    <location>
        <begin position="30"/>
        <end position="52"/>
    </location>
</feature>
<accession>A0AAV6H9A6</accession>
<feature type="compositionally biased region" description="Acidic residues" evidence="1">
    <location>
        <begin position="179"/>
        <end position="192"/>
    </location>
</feature>
<proteinExistence type="predicted"/>
<protein>
    <submittedName>
        <fullName evidence="2">Uncharacterized protein</fullName>
    </submittedName>
</protein>
<feature type="region of interest" description="Disordered" evidence="1">
    <location>
        <begin position="1"/>
        <end position="117"/>
    </location>
</feature>
<evidence type="ECO:0000256" key="1">
    <source>
        <dbReference type="SAM" id="MobiDB-lite"/>
    </source>
</evidence>
<feature type="region of interest" description="Disordered" evidence="1">
    <location>
        <begin position="172"/>
        <end position="193"/>
    </location>
</feature>
<dbReference type="AlphaFoldDB" id="A0AAV6H9A6"/>
<evidence type="ECO:0000313" key="2">
    <source>
        <dbReference type="EMBL" id="KAG5283969.1"/>
    </source>
</evidence>
<feature type="compositionally biased region" description="Polar residues" evidence="1">
    <location>
        <begin position="66"/>
        <end position="79"/>
    </location>
</feature>